<feature type="transmembrane region" description="Helical" evidence="6">
    <location>
        <begin position="114"/>
        <end position="139"/>
    </location>
</feature>
<dbReference type="HOGENOM" id="CLU_063199_1_0_0"/>
<feature type="domain" description="DUF2179" evidence="7">
    <location>
        <begin position="266"/>
        <end position="318"/>
    </location>
</feature>
<keyword evidence="5 6" id="KW-0472">Membrane</keyword>
<reference evidence="8 9" key="1">
    <citation type="journal article" date="2014" name="Syst. Appl. Microbiol.">
        <title>Evidence for the existence of two new members of the family Chlamydiaceae and proposal of Chlamydia avium sp. nov. and Chlamydia gallinacea sp. nov.</title>
        <authorList>
            <person name="Sachse K."/>
            <person name="Laroucau K."/>
            <person name="Riege K."/>
            <person name="Wehner S."/>
            <person name="Dilcher M."/>
            <person name="Creasy H.H."/>
            <person name="Weidmann M."/>
            <person name="Myers G."/>
            <person name="Vorimore F."/>
            <person name="Vicari N."/>
            <person name="Magnino S."/>
            <person name="Liebler-Tenorio E."/>
            <person name="Ruettger A."/>
            <person name="Bavoil P.M."/>
            <person name="Hufert F.T."/>
            <person name="Rossello-Mora R."/>
            <person name="Marz M."/>
        </authorList>
    </citation>
    <scope>NUCLEOTIDE SEQUENCE [LARGE SCALE GENOMIC DNA]</scope>
    <source>
        <strain evidence="8 9">10DC88</strain>
    </source>
</reference>
<evidence type="ECO:0000256" key="5">
    <source>
        <dbReference type="ARBA" id="ARBA00023136"/>
    </source>
</evidence>
<dbReference type="STRING" id="1229831.M832_03330"/>
<dbReference type="PATRIC" id="fig|1229831.3.peg.335"/>
<evidence type="ECO:0000256" key="6">
    <source>
        <dbReference type="SAM" id="Phobius"/>
    </source>
</evidence>
<dbReference type="EMBL" id="CP006571">
    <property type="protein sequence ID" value="AHK63198.1"/>
    <property type="molecule type" value="Genomic_DNA"/>
</dbReference>
<dbReference type="InterPro" id="IPR003740">
    <property type="entry name" value="YitT"/>
</dbReference>
<dbReference type="PANTHER" id="PTHR33545">
    <property type="entry name" value="UPF0750 MEMBRANE PROTEIN YITT-RELATED"/>
    <property type="match status" value="1"/>
</dbReference>
<evidence type="ECO:0000256" key="3">
    <source>
        <dbReference type="ARBA" id="ARBA00022692"/>
    </source>
</evidence>
<evidence type="ECO:0000256" key="4">
    <source>
        <dbReference type="ARBA" id="ARBA00022989"/>
    </source>
</evidence>
<dbReference type="CDD" id="cd16380">
    <property type="entry name" value="YitT_C"/>
    <property type="match status" value="1"/>
</dbReference>
<dbReference type="Pfam" id="PF02588">
    <property type="entry name" value="YitT_membrane"/>
    <property type="match status" value="1"/>
</dbReference>
<evidence type="ECO:0000313" key="9">
    <source>
        <dbReference type="Proteomes" id="UP000019433"/>
    </source>
</evidence>
<organism evidence="8 9">
    <name type="scientific">Chlamydia avium 10DC88</name>
    <dbReference type="NCBI Taxonomy" id="1229831"/>
    <lineage>
        <taxon>Bacteria</taxon>
        <taxon>Pseudomonadati</taxon>
        <taxon>Chlamydiota</taxon>
        <taxon>Chlamydiia</taxon>
        <taxon>Chlamydiales</taxon>
        <taxon>Chlamydiaceae</taxon>
        <taxon>Chlamydia/Chlamydophila group</taxon>
        <taxon>Chlamydia</taxon>
    </lineage>
</organism>
<comment type="subcellular location">
    <subcellularLocation>
        <location evidence="1">Cell membrane</location>
        <topology evidence="1">Multi-pass membrane protein</topology>
    </subcellularLocation>
</comment>
<accession>W8JQU1</accession>
<evidence type="ECO:0000259" key="7">
    <source>
        <dbReference type="Pfam" id="PF10035"/>
    </source>
</evidence>
<name>W8JQU1_9CHLA</name>
<evidence type="ECO:0000313" key="8">
    <source>
        <dbReference type="EMBL" id="AHK63198.1"/>
    </source>
</evidence>
<dbReference type="Gene3D" id="3.30.70.120">
    <property type="match status" value="1"/>
</dbReference>
<evidence type="ECO:0000256" key="1">
    <source>
        <dbReference type="ARBA" id="ARBA00004651"/>
    </source>
</evidence>
<dbReference type="InterPro" id="IPR051461">
    <property type="entry name" value="UPF0750_membrane"/>
</dbReference>
<protein>
    <submittedName>
        <fullName evidence="8">UPF0750 membrane protein YqfU</fullName>
    </submittedName>
</protein>
<feature type="transmembrane region" description="Helical" evidence="6">
    <location>
        <begin position="151"/>
        <end position="169"/>
    </location>
</feature>
<dbReference type="eggNOG" id="COG1284">
    <property type="taxonomic scope" value="Bacteria"/>
</dbReference>
<keyword evidence="4 6" id="KW-1133">Transmembrane helix</keyword>
<dbReference type="PIRSF" id="PIRSF006483">
    <property type="entry name" value="Membrane_protein_YitT"/>
    <property type="match status" value="1"/>
</dbReference>
<dbReference type="PANTHER" id="PTHR33545:SF5">
    <property type="entry name" value="UPF0750 MEMBRANE PROTEIN YITT"/>
    <property type="match status" value="1"/>
</dbReference>
<dbReference type="Pfam" id="PF10035">
    <property type="entry name" value="DUF2179"/>
    <property type="match status" value="1"/>
</dbReference>
<dbReference type="Proteomes" id="UP000019433">
    <property type="component" value="Chromosome"/>
</dbReference>
<keyword evidence="2" id="KW-1003">Cell membrane</keyword>
<proteinExistence type="predicted"/>
<keyword evidence="3 6" id="KW-0812">Transmembrane</keyword>
<evidence type="ECO:0000256" key="2">
    <source>
        <dbReference type="ARBA" id="ARBA00022475"/>
    </source>
</evidence>
<gene>
    <name evidence="8" type="primary">yqfU</name>
    <name evidence="8" type="ORF">M832_03330</name>
</gene>
<sequence>MVRAPPCQGGSCGFKPRLSRILNQGLEMSRGASLTKFSFPLYFSKTLSWFILGGFLAACGVQMVLVPNELIDGGIVGLSLIASHFLGHKYLPFCLILFNLPFVILAFKQIGKYFVIQMMTAVIIFSCALWLIDALPLWLGFSPIVFKGSEMETVVLGGAIIGAGCGLIIRHGGSTDGTEILGIIINKKRGYTVGQIILFVNFFIFALAGLVYQNWHTAFVSLLTYGIATKVMDMVILGFEDTKSVTIITSSPRKLGHILMESLGIGLTYIHAEGGFSGEPRHLLYIVVERLQLSQLKEIVHREDPNAFIAIENLHEVINGRRTN</sequence>
<dbReference type="AlphaFoldDB" id="W8JQU1"/>
<feature type="transmembrane region" description="Helical" evidence="6">
    <location>
        <begin position="218"/>
        <end position="239"/>
    </location>
</feature>
<dbReference type="InterPro" id="IPR019264">
    <property type="entry name" value="DUF2179"/>
</dbReference>
<dbReference type="InterPro" id="IPR015867">
    <property type="entry name" value="N-reg_PII/ATP_PRibTrfase_C"/>
</dbReference>
<dbReference type="GO" id="GO:0005886">
    <property type="term" value="C:plasma membrane"/>
    <property type="evidence" value="ECO:0007669"/>
    <property type="project" value="UniProtKB-SubCell"/>
</dbReference>
<feature type="transmembrane region" description="Helical" evidence="6">
    <location>
        <begin position="90"/>
        <end position="107"/>
    </location>
</feature>
<feature type="transmembrane region" description="Helical" evidence="6">
    <location>
        <begin position="190"/>
        <end position="212"/>
    </location>
</feature>
<dbReference type="KEGG" id="cav:M832_03330"/>
<feature type="transmembrane region" description="Helical" evidence="6">
    <location>
        <begin position="46"/>
        <end position="65"/>
    </location>
</feature>